<dbReference type="InterPro" id="IPR016032">
    <property type="entry name" value="Sig_transdc_resp-reg_C-effctor"/>
</dbReference>
<evidence type="ECO:0000256" key="4">
    <source>
        <dbReference type="ARBA" id="ARBA00023163"/>
    </source>
</evidence>
<evidence type="ECO:0000256" key="5">
    <source>
        <dbReference type="PROSITE-ProRule" id="PRU00169"/>
    </source>
</evidence>
<reference evidence="8 10" key="1">
    <citation type="submission" date="2019-11" db="EMBL/GenBank/DDBJ databases">
        <title>Eggerthellaceae novel genus isolated from the rectal contents of marmort.</title>
        <authorList>
            <person name="Zhang G."/>
        </authorList>
    </citation>
    <scope>NUCLEOTIDE SEQUENCE [LARGE SCALE GENOMIC DNA]</scope>
    <source>
        <strain evidence="8">Zg-886</strain>
        <strain evidence="10">zg-886</strain>
    </source>
</reference>
<name>A0A9E6SU70_9ACTN</name>
<reference evidence="9" key="2">
    <citation type="submission" date="2021-04" db="EMBL/GenBank/DDBJ databases">
        <title>Novel species in family Eggerthellaceae.</title>
        <authorList>
            <person name="Zhang G."/>
        </authorList>
    </citation>
    <scope>NUCLEOTIDE SEQUENCE</scope>
    <source>
        <strain evidence="9">Zg-886</strain>
    </source>
</reference>
<dbReference type="InterPro" id="IPR000792">
    <property type="entry name" value="Tscrpt_reg_LuxR_C"/>
</dbReference>
<dbReference type="SMART" id="SM00421">
    <property type="entry name" value="HTH_LUXR"/>
    <property type="match status" value="1"/>
</dbReference>
<proteinExistence type="predicted"/>
<dbReference type="PROSITE" id="PS00622">
    <property type="entry name" value="HTH_LUXR_1"/>
    <property type="match status" value="1"/>
</dbReference>
<dbReference type="CDD" id="cd06170">
    <property type="entry name" value="LuxR_C_like"/>
    <property type="match status" value="1"/>
</dbReference>
<evidence type="ECO:0000259" key="7">
    <source>
        <dbReference type="PROSITE" id="PS50110"/>
    </source>
</evidence>
<dbReference type="PRINTS" id="PR00038">
    <property type="entry name" value="HTHLUXR"/>
</dbReference>
<dbReference type="CDD" id="cd17535">
    <property type="entry name" value="REC_NarL-like"/>
    <property type="match status" value="1"/>
</dbReference>
<dbReference type="PROSITE" id="PS50110">
    <property type="entry name" value="RESPONSE_REGULATORY"/>
    <property type="match status" value="1"/>
</dbReference>
<evidence type="ECO:0000313" key="10">
    <source>
        <dbReference type="Proteomes" id="UP000636394"/>
    </source>
</evidence>
<keyword evidence="3" id="KW-0238">DNA-binding</keyword>
<feature type="modified residue" description="4-aspartylphosphate" evidence="5">
    <location>
        <position position="53"/>
    </location>
</feature>
<dbReference type="PANTHER" id="PTHR43214:SF41">
    <property type="entry name" value="NITRATE_NITRITE RESPONSE REGULATOR PROTEIN NARP"/>
    <property type="match status" value="1"/>
</dbReference>
<keyword evidence="4" id="KW-0804">Transcription</keyword>
<sequence>MRIIIVDDHTLLRSGLAAVAKLESDIEVVGEASNGLEAIELFRRLRPDIVVMDVTMPVMGGLEASSSILEEFPDAKILVMTQHEEQSFLDAILELDIAGCIGKRAAGEEFVSALRAVERGEFYLHPALARIALRSQRRNVVEPWETLTPREREILQEIVAGKKNAQIARDLYLSAKTVEWHRSNLMSKLDTHSVAELVSYAIAHNLAQDGGAEPIDRL</sequence>
<dbReference type="AlphaFoldDB" id="A0A9E6SU70"/>
<dbReference type="GO" id="GO:0000160">
    <property type="term" value="P:phosphorelay signal transduction system"/>
    <property type="evidence" value="ECO:0007669"/>
    <property type="project" value="InterPro"/>
</dbReference>
<dbReference type="EMBL" id="WPCR01000006">
    <property type="protein sequence ID" value="NHM14230.1"/>
    <property type="molecule type" value="Genomic_DNA"/>
</dbReference>
<protein>
    <submittedName>
        <fullName evidence="8 9">Response regulator</fullName>
    </submittedName>
</protein>
<dbReference type="InterPro" id="IPR058245">
    <property type="entry name" value="NreC/VraR/RcsB-like_REC"/>
</dbReference>
<organism evidence="9 11">
    <name type="scientific">Xiamenia xianingshaonis</name>
    <dbReference type="NCBI Taxonomy" id="2682776"/>
    <lineage>
        <taxon>Bacteria</taxon>
        <taxon>Bacillati</taxon>
        <taxon>Actinomycetota</taxon>
        <taxon>Coriobacteriia</taxon>
        <taxon>Eggerthellales</taxon>
        <taxon>Eggerthellaceae</taxon>
        <taxon>Xiamenia</taxon>
    </lineage>
</organism>
<dbReference type="Proteomes" id="UP000671910">
    <property type="component" value="Chromosome"/>
</dbReference>
<dbReference type="Pfam" id="PF00072">
    <property type="entry name" value="Response_reg"/>
    <property type="match status" value="1"/>
</dbReference>
<accession>A0A9E6SU70</accession>
<dbReference type="SUPFAM" id="SSF46894">
    <property type="entry name" value="C-terminal effector domain of the bipartite response regulators"/>
    <property type="match status" value="1"/>
</dbReference>
<evidence type="ECO:0000256" key="3">
    <source>
        <dbReference type="ARBA" id="ARBA00023125"/>
    </source>
</evidence>
<dbReference type="Pfam" id="PF00196">
    <property type="entry name" value="GerE"/>
    <property type="match status" value="1"/>
</dbReference>
<dbReference type="GO" id="GO:0006355">
    <property type="term" value="P:regulation of DNA-templated transcription"/>
    <property type="evidence" value="ECO:0007669"/>
    <property type="project" value="InterPro"/>
</dbReference>
<dbReference type="InterPro" id="IPR011006">
    <property type="entry name" value="CheY-like_superfamily"/>
</dbReference>
<evidence type="ECO:0000256" key="1">
    <source>
        <dbReference type="ARBA" id="ARBA00022553"/>
    </source>
</evidence>
<keyword evidence="10" id="KW-1185">Reference proteome</keyword>
<dbReference type="EMBL" id="CP072829">
    <property type="protein sequence ID" value="QTU84158.1"/>
    <property type="molecule type" value="Genomic_DNA"/>
</dbReference>
<keyword evidence="1 5" id="KW-0597">Phosphoprotein</keyword>
<evidence type="ECO:0000259" key="6">
    <source>
        <dbReference type="PROSITE" id="PS50043"/>
    </source>
</evidence>
<gene>
    <name evidence="8" type="ORF">GMI68_05525</name>
    <name evidence="9" type="ORF">J7S26_07345</name>
</gene>
<dbReference type="SUPFAM" id="SSF52172">
    <property type="entry name" value="CheY-like"/>
    <property type="match status" value="1"/>
</dbReference>
<keyword evidence="2" id="KW-0805">Transcription regulation</keyword>
<evidence type="ECO:0000256" key="2">
    <source>
        <dbReference type="ARBA" id="ARBA00023015"/>
    </source>
</evidence>
<evidence type="ECO:0000313" key="11">
    <source>
        <dbReference type="Proteomes" id="UP000671910"/>
    </source>
</evidence>
<dbReference type="SMART" id="SM00448">
    <property type="entry name" value="REC"/>
    <property type="match status" value="1"/>
</dbReference>
<feature type="domain" description="Response regulatory" evidence="7">
    <location>
        <begin position="2"/>
        <end position="118"/>
    </location>
</feature>
<feature type="domain" description="HTH luxR-type" evidence="6">
    <location>
        <begin position="140"/>
        <end position="205"/>
    </location>
</feature>
<dbReference type="InterPro" id="IPR001789">
    <property type="entry name" value="Sig_transdc_resp-reg_receiver"/>
</dbReference>
<dbReference type="KEGG" id="ebz:J7S26_07345"/>
<evidence type="ECO:0000313" key="8">
    <source>
        <dbReference type="EMBL" id="NHM14230.1"/>
    </source>
</evidence>
<dbReference type="Gene3D" id="3.40.50.2300">
    <property type="match status" value="1"/>
</dbReference>
<dbReference type="PROSITE" id="PS50043">
    <property type="entry name" value="HTH_LUXR_2"/>
    <property type="match status" value="1"/>
</dbReference>
<dbReference type="InterPro" id="IPR039420">
    <property type="entry name" value="WalR-like"/>
</dbReference>
<dbReference type="RefSeq" id="WP_166078820.1">
    <property type="nucleotide sequence ID" value="NZ_CP072829.1"/>
</dbReference>
<evidence type="ECO:0000313" key="9">
    <source>
        <dbReference type="EMBL" id="QTU84158.1"/>
    </source>
</evidence>
<dbReference type="PANTHER" id="PTHR43214">
    <property type="entry name" value="TWO-COMPONENT RESPONSE REGULATOR"/>
    <property type="match status" value="1"/>
</dbReference>
<dbReference type="Proteomes" id="UP000636394">
    <property type="component" value="Unassembled WGS sequence"/>
</dbReference>
<dbReference type="GO" id="GO:0003677">
    <property type="term" value="F:DNA binding"/>
    <property type="evidence" value="ECO:0007669"/>
    <property type="project" value="UniProtKB-KW"/>
</dbReference>